<name>A0A1L3SM13_9HYPH</name>
<gene>
    <name evidence="3" type="ORF">BSQ44_02560</name>
</gene>
<evidence type="ECO:0000313" key="3">
    <source>
        <dbReference type="EMBL" id="APH70385.1"/>
    </source>
</evidence>
<dbReference type="InterPro" id="IPR012495">
    <property type="entry name" value="TadE-like_dom"/>
</dbReference>
<dbReference type="Proteomes" id="UP000182840">
    <property type="component" value="Chromosome"/>
</dbReference>
<dbReference type="Pfam" id="PF07811">
    <property type="entry name" value="TadE"/>
    <property type="match status" value="1"/>
</dbReference>
<evidence type="ECO:0000313" key="4">
    <source>
        <dbReference type="Proteomes" id="UP000182840"/>
    </source>
</evidence>
<keyword evidence="1" id="KW-1133">Transmembrane helix</keyword>
<dbReference type="STRING" id="1670800.BSQ44_02560"/>
<dbReference type="EMBL" id="CP018171">
    <property type="protein sequence ID" value="APH70385.1"/>
    <property type="molecule type" value="Genomic_DNA"/>
</dbReference>
<feature type="transmembrane region" description="Helical" evidence="1">
    <location>
        <begin position="28"/>
        <end position="47"/>
    </location>
</feature>
<keyword evidence="4" id="KW-1185">Reference proteome</keyword>
<organism evidence="3 4">
    <name type="scientific">Aquibium oceanicum</name>
    <dbReference type="NCBI Taxonomy" id="1670800"/>
    <lineage>
        <taxon>Bacteria</taxon>
        <taxon>Pseudomonadati</taxon>
        <taxon>Pseudomonadota</taxon>
        <taxon>Alphaproteobacteria</taxon>
        <taxon>Hyphomicrobiales</taxon>
        <taxon>Phyllobacteriaceae</taxon>
        <taxon>Aquibium</taxon>
    </lineage>
</organism>
<dbReference type="AlphaFoldDB" id="A0A1L3SM13"/>
<evidence type="ECO:0000256" key="1">
    <source>
        <dbReference type="SAM" id="Phobius"/>
    </source>
</evidence>
<evidence type="ECO:0000259" key="2">
    <source>
        <dbReference type="Pfam" id="PF07811"/>
    </source>
</evidence>
<keyword evidence="1" id="KW-0472">Membrane</keyword>
<dbReference type="KEGG" id="meso:BSQ44_02560"/>
<proteinExistence type="predicted"/>
<accession>A0A1L3SM13</accession>
<dbReference type="RefSeq" id="WP_072601797.1">
    <property type="nucleotide sequence ID" value="NZ_CP018171.1"/>
</dbReference>
<keyword evidence="1" id="KW-0812">Transmembrane</keyword>
<protein>
    <recommendedName>
        <fullName evidence="2">TadE-like domain-containing protein</fullName>
    </recommendedName>
</protein>
<reference evidence="4" key="1">
    <citation type="submission" date="2016-11" db="EMBL/GenBank/DDBJ databases">
        <title>Mesorhizobium oceanicum sp. nov., isolated from deep seawater in South China Sea.</title>
        <authorList>
            <person name="Fu G.-Y."/>
        </authorList>
    </citation>
    <scope>NUCLEOTIDE SEQUENCE [LARGE SCALE GENOMIC DNA]</scope>
    <source>
        <strain evidence="4">B7</strain>
    </source>
</reference>
<feature type="domain" description="TadE-like" evidence="2">
    <location>
        <begin position="28"/>
        <end position="53"/>
    </location>
</feature>
<sequence length="208" mass="23030">MLKASRNKTGIFMRIRDQIEKLAKDQRGVAAIEFAFVVPVLLGLYFMTMEVSQGLEANKKTSRVGVIVGDLITQQQTISRSEIDAIMRVGEAVVQPYNRSSPSVYVTAIRITNESVPKVKVVWSRKLVNGGASNYLAKDSTTTVPAALKVPGSFLIRAEVKLDYKPVLTWSSSEQKTLGLASAFDDIQMDETYHLRPRMSQEIPCGDC</sequence>